<protein>
    <submittedName>
        <fullName evidence="1">Head decoration protein</fullName>
    </submittedName>
</protein>
<proteinExistence type="predicted"/>
<dbReference type="Proteomes" id="UP000325684">
    <property type="component" value="Unassembled WGS sequence"/>
</dbReference>
<name>A0A5N3PH71_9HYPH</name>
<keyword evidence="2" id="KW-1185">Reference proteome</keyword>
<evidence type="ECO:0000313" key="1">
    <source>
        <dbReference type="EMBL" id="KAB0269059.1"/>
    </source>
</evidence>
<dbReference type="RefSeq" id="WP_150942116.1">
    <property type="nucleotide sequence ID" value="NZ_VCMV01000003.1"/>
</dbReference>
<reference evidence="1 2" key="1">
    <citation type="journal article" date="2019" name="Microorganisms">
        <title>Genome Insights into the Novel Species Microvirga brassicacearum, a Rapeseed Endophyte with Biotechnological Potential.</title>
        <authorList>
            <person name="Jimenez-Gomez A."/>
            <person name="Saati-Santamaria Z."/>
            <person name="Igual J.M."/>
            <person name="Rivas R."/>
            <person name="Mateos P.F."/>
            <person name="Garcia-Fraile P."/>
        </authorList>
    </citation>
    <scope>NUCLEOTIDE SEQUENCE [LARGE SCALE GENOMIC DNA]</scope>
    <source>
        <strain evidence="1 2">CDVBN77</strain>
    </source>
</reference>
<dbReference type="OrthoDB" id="7996345at2"/>
<sequence length="123" mass="12557">MPVLTEGVHPGEFIMSEAGWHRSRDAITIVAGSGVVTAGTVLGKVIASGKYAPSPATGADGSQVGSAINIYTVDATSVDVKVSAITRDAEVNKNCLLYAVTVNDATKKGVKNSELAAVGIITR</sequence>
<dbReference type="Pfam" id="PF02924">
    <property type="entry name" value="HDPD"/>
    <property type="match status" value="1"/>
</dbReference>
<evidence type="ECO:0000313" key="2">
    <source>
        <dbReference type="Proteomes" id="UP000325684"/>
    </source>
</evidence>
<accession>A0A5N3PH71</accession>
<dbReference type="AlphaFoldDB" id="A0A5N3PH71"/>
<organism evidence="1 2">
    <name type="scientific">Microvirga brassicacearum</name>
    <dbReference type="NCBI Taxonomy" id="2580413"/>
    <lineage>
        <taxon>Bacteria</taxon>
        <taxon>Pseudomonadati</taxon>
        <taxon>Pseudomonadota</taxon>
        <taxon>Alphaproteobacteria</taxon>
        <taxon>Hyphomicrobiales</taxon>
        <taxon>Methylobacteriaceae</taxon>
        <taxon>Microvirga</taxon>
    </lineage>
</organism>
<comment type="caution">
    <text evidence="1">The sequence shown here is derived from an EMBL/GenBank/DDBJ whole genome shotgun (WGS) entry which is preliminary data.</text>
</comment>
<gene>
    <name evidence="1" type="ORF">FEZ63_02830</name>
</gene>
<dbReference type="InterPro" id="IPR004195">
    <property type="entry name" value="Head_decoration_D"/>
</dbReference>
<dbReference type="EMBL" id="VCMV01000003">
    <property type="protein sequence ID" value="KAB0269059.1"/>
    <property type="molecule type" value="Genomic_DNA"/>
</dbReference>